<accession>A0A0K9PIG0</accession>
<keyword evidence="3" id="KW-0378">Hydrolase</keyword>
<gene>
    <name evidence="6" type="ORF">ZOSMA_24G00510</name>
</gene>
<organism evidence="6 7">
    <name type="scientific">Zostera marina</name>
    <name type="common">Eelgrass</name>
    <dbReference type="NCBI Taxonomy" id="29655"/>
    <lineage>
        <taxon>Eukaryota</taxon>
        <taxon>Viridiplantae</taxon>
        <taxon>Streptophyta</taxon>
        <taxon>Embryophyta</taxon>
        <taxon>Tracheophyta</taxon>
        <taxon>Spermatophyta</taxon>
        <taxon>Magnoliopsida</taxon>
        <taxon>Liliopsida</taxon>
        <taxon>Zosteraceae</taxon>
        <taxon>Zostera</taxon>
    </lineage>
</organism>
<dbReference type="OrthoDB" id="270189at2759"/>
<dbReference type="InterPro" id="IPR012337">
    <property type="entry name" value="RNaseH-like_sf"/>
</dbReference>
<dbReference type="InterPro" id="IPR022894">
    <property type="entry name" value="Oligoribonuclease"/>
</dbReference>
<dbReference type="InterPro" id="IPR036397">
    <property type="entry name" value="RNaseH_sf"/>
</dbReference>
<dbReference type="PANTHER" id="PTHR11046:SF0">
    <property type="entry name" value="OLIGORIBONUCLEASE, MITOCHONDRIAL"/>
    <property type="match status" value="1"/>
</dbReference>
<protein>
    <submittedName>
        <fullName evidence="6">Oligoribonuclease</fullName>
    </submittedName>
</protein>
<keyword evidence="7" id="KW-1185">Reference proteome</keyword>
<feature type="domain" description="Exonuclease" evidence="5">
    <location>
        <begin position="96"/>
        <end position="269"/>
    </location>
</feature>
<evidence type="ECO:0000256" key="3">
    <source>
        <dbReference type="ARBA" id="ARBA00022801"/>
    </source>
</evidence>
<dbReference type="GO" id="GO:0003676">
    <property type="term" value="F:nucleic acid binding"/>
    <property type="evidence" value="ECO:0007669"/>
    <property type="project" value="InterPro"/>
</dbReference>
<dbReference type="STRING" id="29655.A0A0K9PIG0"/>
<dbReference type="Gene3D" id="3.30.420.10">
    <property type="entry name" value="Ribonuclease H-like superfamily/Ribonuclease H"/>
    <property type="match status" value="1"/>
</dbReference>
<dbReference type="NCBIfam" id="NF003765">
    <property type="entry name" value="PRK05359.1"/>
    <property type="match status" value="1"/>
</dbReference>
<dbReference type="CDD" id="cd06135">
    <property type="entry name" value="Orn"/>
    <property type="match status" value="1"/>
</dbReference>
<evidence type="ECO:0000313" key="6">
    <source>
        <dbReference type="EMBL" id="KMZ68030.1"/>
    </source>
</evidence>
<dbReference type="GO" id="GO:0000175">
    <property type="term" value="F:3'-5'-RNA exonuclease activity"/>
    <property type="evidence" value="ECO:0000318"/>
    <property type="project" value="GO_Central"/>
</dbReference>
<name>A0A0K9PIG0_ZOSMR</name>
<dbReference type="FunFam" id="3.30.420.10:FF:000003">
    <property type="entry name" value="Oligoribonuclease"/>
    <property type="match status" value="1"/>
</dbReference>
<evidence type="ECO:0000256" key="4">
    <source>
        <dbReference type="ARBA" id="ARBA00022839"/>
    </source>
</evidence>
<reference evidence="7" key="1">
    <citation type="journal article" date="2016" name="Nature">
        <title>The genome of the seagrass Zostera marina reveals angiosperm adaptation to the sea.</title>
        <authorList>
            <person name="Olsen J.L."/>
            <person name="Rouze P."/>
            <person name="Verhelst B."/>
            <person name="Lin Y.-C."/>
            <person name="Bayer T."/>
            <person name="Collen J."/>
            <person name="Dattolo E."/>
            <person name="De Paoli E."/>
            <person name="Dittami S."/>
            <person name="Maumus F."/>
            <person name="Michel G."/>
            <person name="Kersting A."/>
            <person name="Lauritano C."/>
            <person name="Lohaus R."/>
            <person name="Toepel M."/>
            <person name="Tonon T."/>
            <person name="Vanneste K."/>
            <person name="Amirebrahimi M."/>
            <person name="Brakel J."/>
            <person name="Bostroem C."/>
            <person name="Chovatia M."/>
            <person name="Grimwood J."/>
            <person name="Jenkins J.W."/>
            <person name="Jueterbock A."/>
            <person name="Mraz A."/>
            <person name="Stam W.T."/>
            <person name="Tice H."/>
            <person name="Bornberg-Bauer E."/>
            <person name="Green P.J."/>
            <person name="Pearson G.A."/>
            <person name="Procaccini G."/>
            <person name="Duarte C.M."/>
            <person name="Schmutz J."/>
            <person name="Reusch T.B.H."/>
            <person name="Van de Peer Y."/>
        </authorList>
    </citation>
    <scope>NUCLEOTIDE SEQUENCE [LARGE SCALE GENOMIC DNA]</scope>
    <source>
        <strain evidence="7">cv. Finnish</strain>
    </source>
</reference>
<dbReference type="Proteomes" id="UP000036987">
    <property type="component" value="Unassembled WGS sequence"/>
</dbReference>
<evidence type="ECO:0000313" key="7">
    <source>
        <dbReference type="Proteomes" id="UP000036987"/>
    </source>
</evidence>
<sequence length="275" mass="31066">MLGDFNSFSLLNLNVEDDRSDIAFASGSPSSSSSVAISSYSAGNKGKRVKGKKLLENGGEVKTDAVSMQRTPIELKADTVSMQRTSQIPEREYKYPLAWIDLEMTGLDLEVDRIIEIACIITDGNLNRPVEGPNLIIHQTKECMDNMGEWCKKHHGESGLTNQVLQSNITEEEAEKRVMEFVQKHVGISALLAGNSIHADYSFLKKYMPKLANMFSHVLVDVSSVSSLCLRWCPNAYKKAPRKKKNHRALDDIRESITELKYYRENIFKLEYKKK</sequence>
<dbReference type="GO" id="GO:0005739">
    <property type="term" value="C:mitochondrion"/>
    <property type="evidence" value="ECO:0000318"/>
    <property type="project" value="GO_Central"/>
</dbReference>
<dbReference type="SMART" id="SM00479">
    <property type="entry name" value="EXOIII"/>
    <property type="match status" value="1"/>
</dbReference>
<comment type="caution">
    <text evidence="6">The sequence shown here is derived from an EMBL/GenBank/DDBJ whole genome shotgun (WGS) entry which is preliminary data.</text>
</comment>
<dbReference type="Pfam" id="PF00929">
    <property type="entry name" value="RNase_T"/>
    <property type="match status" value="1"/>
</dbReference>
<evidence type="ECO:0000259" key="5">
    <source>
        <dbReference type="SMART" id="SM00479"/>
    </source>
</evidence>
<dbReference type="OMA" id="YMPLIDN"/>
<dbReference type="PANTHER" id="PTHR11046">
    <property type="entry name" value="OLIGORIBONUCLEASE, MITOCHONDRIAL"/>
    <property type="match status" value="1"/>
</dbReference>
<dbReference type="EMBL" id="LFYR01000864">
    <property type="protein sequence ID" value="KMZ68030.1"/>
    <property type="molecule type" value="Genomic_DNA"/>
</dbReference>
<dbReference type="InterPro" id="IPR013520">
    <property type="entry name" value="Ribonucl_H"/>
</dbReference>
<keyword evidence="4" id="KW-0269">Exonuclease</keyword>
<dbReference type="AlphaFoldDB" id="A0A0K9PIG0"/>
<dbReference type="SUPFAM" id="SSF53098">
    <property type="entry name" value="Ribonuclease H-like"/>
    <property type="match status" value="1"/>
</dbReference>
<evidence type="ECO:0000256" key="2">
    <source>
        <dbReference type="ARBA" id="ARBA00022722"/>
    </source>
</evidence>
<comment type="similarity">
    <text evidence="1">Belongs to the oligoribonuclease family.</text>
</comment>
<proteinExistence type="inferred from homology"/>
<evidence type="ECO:0000256" key="1">
    <source>
        <dbReference type="ARBA" id="ARBA00009921"/>
    </source>
</evidence>
<keyword evidence="2" id="KW-0540">Nuclease</keyword>